<dbReference type="InterPro" id="IPR027179">
    <property type="entry name" value="CMC4"/>
</dbReference>
<dbReference type="Proteomes" id="UP000222788">
    <property type="component" value="Unassembled WGS sequence"/>
</dbReference>
<gene>
    <name evidence="2" type="primary">CMC4</name>
    <name evidence="2" type="ORF">CFIMG_002678RAa</name>
</gene>
<accession>A0A2C5X5M8</accession>
<reference evidence="2 3" key="1">
    <citation type="journal article" date="2013" name="Fungal Biol.">
        <title>Analysis of microsatellite markers in the genome of the plant pathogen Ceratocystis fimbriata.</title>
        <authorList>
            <person name="Simpson M.C."/>
            <person name="Wilken P.M."/>
            <person name="Coetzee M.P."/>
            <person name="Wingfield M.J."/>
            <person name="Wingfield B.D."/>
        </authorList>
    </citation>
    <scope>NUCLEOTIDE SEQUENCE [LARGE SCALE GENOMIC DNA]</scope>
    <source>
        <strain evidence="2 3">CBS 114723</strain>
    </source>
</reference>
<dbReference type="OrthoDB" id="13601at2759"/>
<evidence type="ECO:0000256" key="1">
    <source>
        <dbReference type="ARBA" id="ARBA00019406"/>
    </source>
</evidence>
<evidence type="ECO:0000313" key="2">
    <source>
        <dbReference type="EMBL" id="PHH53282.1"/>
    </source>
</evidence>
<dbReference type="InterPro" id="IPR009069">
    <property type="entry name" value="Cys_alpha_HP_mot_SF"/>
</dbReference>
<comment type="caution">
    <text evidence="2">The sequence shown here is derived from an EMBL/GenBank/DDBJ whole genome shotgun (WGS) entry which is preliminary data.</text>
</comment>
<name>A0A2C5X5M8_9PEZI</name>
<keyword evidence="3" id="KW-1185">Reference proteome</keyword>
<proteinExistence type="predicted"/>
<dbReference type="SUPFAM" id="SSF47072">
    <property type="entry name" value="Cysteine alpha-hairpin motif"/>
    <property type="match status" value="1"/>
</dbReference>
<sequence>MQTTGCCLNKNNFNETKCTMAIVALYECCHAFYEQQGVKASSLSCPQPDILRRRLTAMRNGEQR</sequence>
<dbReference type="Pfam" id="PF08991">
    <property type="entry name" value="CMC4"/>
    <property type="match status" value="1"/>
</dbReference>
<organism evidence="2 3">
    <name type="scientific">Ceratocystis fimbriata CBS 114723</name>
    <dbReference type="NCBI Taxonomy" id="1035309"/>
    <lineage>
        <taxon>Eukaryota</taxon>
        <taxon>Fungi</taxon>
        <taxon>Dikarya</taxon>
        <taxon>Ascomycota</taxon>
        <taxon>Pezizomycotina</taxon>
        <taxon>Sordariomycetes</taxon>
        <taxon>Hypocreomycetidae</taxon>
        <taxon>Microascales</taxon>
        <taxon>Ceratocystidaceae</taxon>
        <taxon>Ceratocystis</taxon>
    </lineage>
</organism>
<dbReference type="AlphaFoldDB" id="A0A2C5X5M8"/>
<evidence type="ECO:0000313" key="3">
    <source>
        <dbReference type="Proteomes" id="UP000222788"/>
    </source>
</evidence>
<reference evidence="2 3" key="2">
    <citation type="journal article" date="2013" name="IMA Fungus">
        <title>IMA Genome-F 1: Ceratocystis fimbriata: Draft nuclear genome sequence for the plant pathogen, Ceratocystis fimbriata.</title>
        <authorList>
            <person name="Wilken P.M."/>
            <person name="Steenkamp E.T."/>
            <person name="Wingfield M.J."/>
            <person name="de Beer Z.W."/>
            <person name="Wingfield B.D."/>
        </authorList>
    </citation>
    <scope>NUCLEOTIDE SEQUENCE [LARGE SCALE GENOMIC DNA]</scope>
    <source>
        <strain evidence="2 3">CBS 114723</strain>
    </source>
</reference>
<dbReference type="STRING" id="1035309.A0A2C5X5M8"/>
<protein>
    <recommendedName>
        <fullName evidence="1">Cx9C motif-containing protein 4, mitochondrial</fullName>
    </recommendedName>
</protein>
<dbReference type="EMBL" id="APWK03000046">
    <property type="protein sequence ID" value="PHH53282.1"/>
    <property type="molecule type" value="Genomic_DNA"/>
</dbReference>
<dbReference type="Gene3D" id="1.10.287.1130">
    <property type="entry name" value="CytochromE C oxidase copper chaperone"/>
    <property type="match status" value="1"/>
</dbReference>